<evidence type="ECO:0000313" key="20">
    <source>
        <dbReference type="EMBL" id="MFB2836098.1"/>
    </source>
</evidence>
<dbReference type="SMART" id="SM01329">
    <property type="entry name" value="Iso_dh"/>
    <property type="match status" value="1"/>
</dbReference>
<comment type="similarity">
    <text evidence="5">Belongs to the isocitrate and isopropylmalate dehydrogenases family. LeuB type 1 subfamily.</text>
</comment>
<name>A0ABV4WLY5_9CYAN</name>
<dbReference type="EC" id="1.1.1.85" evidence="7"/>
<gene>
    <name evidence="20" type="ORF">ACE1CA_16320</name>
</gene>
<keyword evidence="14" id="KW-0520">NAD</keyword>
<feature type="compositionally biased region" description="Polar residues" evidence="18">
    <location>
        <begin position="1"/>
        <end position="12"/>
    </location>
</feature>
<evidence type="ECO:0000256" key="7">
    <source>
        <dbReference type="ARBA" id="ARBA00013101"/>
    </source>
</evidence>
<dbReference type="EMBL" id="JBHFNT010000139">
    <property type="protein sequence ID" value="MFB2836098.1"/>
    <property type="molecule type" value="Genomic_DNA"/>
</dbReference>
<sequence length="363" mass="39918">MESLTNTSTAKTSELWPKKPRSSPYRIVAISGEGIGPEVVEACLTILQEVARLEAFTLEVQYALLGAIAWEKMGSYLPEVTIELCDRADGIVFGAVTQGGLLELRKHFDFFCNLRPIRSFNSLLHKSSLKPEKVKQLDILIVRELVSGIYFGPSGRASDEKGIYGYHTMRYYDEEIRRIACTALQQAEKRRGLLTVAHKENALPHLPWTRLVQEEAAKFPSVIIEPMLVDNLAMQMVLNPQRFDVILAGNLFGDILSDLGGALVGSIGLLGSASINSNGFGLYEAIHGTAPDIAGKGIANPLGTLAAGVLMLEQWGEKAAARRIKQAQERVLAKGYRTADLFPQKEEILVNTETLVNLLLEEL</sequence>
<protein>
    <recommendedName>
        <fullName evidence="8">3-isopropylmalate dehydrogenase</fullName>
        <ecNumber evidence="7">1.1.1.85</ecNumber>
    </recommendedName>
    <alternativeName>
        <fullName evidence="17">3-IPM-DH</fullName>
    </alternativeName>
    <alternativeName>
        <fullName evidence="16">Beta-IPM dehydrogenase</fullName>
    </alternativeName>
</protein>
<dbReference type="PANTHER" id="PTHR42979:SF1">
    <property type="entry name" value="3-ISOPROPYLMALATE DEHYDROGENASE"/>
    <property type="match status" value="1"/>
</dbReference>
<dbReference type="InterPro" id="IPR024084">
    <property type="entry name" value="IsoPropMal-DH-like_dom"/>
</dbReference>
<evidence type="ECO:0000256" key="12">
    <source>
        <dbReference type="ARBA" id="ARBA00022842"/>
    </source>
</evidence>
<evidence type="ECO:0000256" key="14">
    <source>
        <dbReference type="ARBA" id="ARBA00023027"/>
    </source>
</evidence>
<evidence type="ECO:0000259" key="19">
    <source>
        <dbReference type="SMART" id="SM01329"/>
    </source>
</evidence>
<keyword evidence="10" id="KW-0028">Amino-acid biosynthesis</keyword>
<evidence type="ECO:0000256" key="2">
    <source>
        <dbReference type="ARBA" id="ARBA00001936"/>
    </source>
</evidence>
<evidence type="ECO:0000256" key="9">
    <source>
        <dbReference type="ARBA" id="ARBA00022430"/>
    </source>
</evidence>
<evidence type="ECO:0000256" key="16">
    <source>
        <dbReference type="ARBA" id="ARBA00030010"/>
    </source>
</evidence>
<comment type="subunit">
    <text evidence="6">Homodimer.</text>
</comment>
<proteinExistence type="inferred from homology"/>
<keyword evidence="11" id="KW-0479">Metal-binding</keyword>
<dbReference type="Gene3D" id="3.40.718.10">
    <property type="entry name" value="Isopropylmalate Dehydrogenase"/>
    <property type="match status" value="1"/>
</dbReference>
<dbReference type="InterPro" id="IPR019818">
    <property type="entry name" value="IsoCit/isopropylmalate_DH_CS"/>
</dbReference>
<keyword evidence="12" id="KW-0460">Magnesium</keyword>
<keyword evidence="15" id="KW-0100">Branched-chain amino acid biosynthesis</keyword>
<comment type="pathway">
    <text evidence="4">Amino-acid biosynthesis; L-leucine biosynthesis; L-leucine from 3-methyl-2-oxobutanoate: step 3/4.</text>
</comment>
<dbReference type="Pfam" id="PF00180">
    <property type="entry name" value="Iso_dh"/>
    <property type="match status" value="1"/>
</dbReference>
<keyword evidence="9" id="KW-0432">Leucine biosynthesis</keyword>
<keyword evidence="13" id="KW-0560">Oxidoreductase</keyword>
<comment type="cofactor">
    <cofactor evidence="3">
        <name>Mg(2+)</name>
        <dbReference type="ChEBI" id="CHEBI:18420"/>
    </cofactor>
</comment>
<dbReference type="Proteomes" id="UP001576780">
    <property type="component" value="Unassembled WGS sequence"/>
</dbReference>
<evidence type="ECO:0000256" key="18">
    <source>
        <dbReference type="SAM" id="MobiDB-lite"/>
    </source>
</evidence>
<dbReference type="SUPFAM" id="SSF53659">
    <property type="entry name" value="Isocitrate/Isopropylmalate dehydrogenase-like"/>
    <property type="match status" value="1"/>
</dbReference>
<accession>A0ABV4WLY5</accession>
<dbReference type="RefSeq" id="WP_413278492.1">
    <property type="nucleotide sequence ID" value="NZ_JBHFNT010000139.1"/>
</dbReference>
<keyword evidence="21" id="KW-1185">Reference proteome</keyword>
<comment type="cofactor">
    <cofactor evidence="2">
        <name>Mn(2+)</name>
        <dbReference type="ChEBI" id="CHEBI:29035"/>
    </cofactor>
</comment>
<evidence type="ECO:0000256" key="8">
    <source>
        <dbReference type="ARBA" id="ARBA00019276"/>
    </source>
</evidence>
<evidence type="ECO:0000256" key="10">
    <source>
        <dbReference type="ARBA" id="ARBA00022605"/>
    </source>
</evidence>
<evidence type="ECO:0000313" key="21">
    <source>
        <dbReference type="Proteomes" id="UP001576780"/>
    </source>
</evidence>
<evidence type="ECO:0000256" key="17">
    <source>
        <dbReference type="ARBA" id="ARBA00033138"/>
    </source>
</evidence>
<dbReference type="PROSITE" id="PS00470">
    <property type="entry name" value="IDH_IMDH"/>
    <property type="match status" value="1"/>
</dbReference>
<dbReference type="InterPro" id="IPR004429">
    <property type="entry name" value="Isopropylmalate_DH"/>
</dbReference>
<organism evidence="20 21">
    <name type="scientific">Floridaenema evergladense BLCC-F167</name>
    <dbReference type="NCBI Taxonomy" id="3153639"/>
    <lineage>
        <taxon>Bacteria</taxon>
        <taxon>Bacillati</taxon>
        <taxon>Cyanobacteriota</taxon>
        <taxon>Cyanophyceae</taxon>
        <taxon>Oscillatoriophycideae</taxon>
        <taxon>Aerosakkonematales</taxon>
        <taxon>Aerosakkonemataceae</taxon>
        <taxon>Floridanema</taxon>
        <taxon>Floridanema evergladense</taxon>
    </lineage>
</organism>
<evidence type="ECO:0000256" key="3">
    <source>
        <dbReference type="ARBA" id="ARBA00001946"/>
    </source>
</evidence>
<evidence type="ECO:0000256" key="1">
    <source>
        <dbReference type="ARBA" id="ARBA00000624"/>
    </source>
</evidence>
<evidence type="ECO:0000256" key="6">
    <source>
        <dbReference type="ARBA" id="ARBA00011738"/>
    </source>
</evidence>
<evidence type="ECO:0000256" key="15">
    <source>
        <dbReference type="ARBA" id="ARBA00023304"/>
    </source>
</evidence>
<feature type="region of interest" description="Disordered" evidence="18">
    <location>
        <begin position="1"/>
        <end position="20"/>
    </location>
</feature>
<evidence type="ECO:0000256" key="5">
    <source>
        <dbReference type="ARBA" id="ARBA00008319"/>
    </source>
</evidence>
<comment type="catalytic activity">
    <reaction evidence="1">
        <text>(2R,3S)-3-isopropylmalate + NAD(+) = 4-methyl-2-oxopentanoate + CO2 + NADH</text>
        <dbReference type="Rhea" id="RHEA:32271"/>
        <dbReference type="ChEBI" id="CHEBI:16526"/>
        <dbReference type="ChEBI" id="CHEBI:17865"/>
        <dbReference type="ChEBI" id="CHEBI:35121"/>
        <dbReference type="ChEBI" id="CHEBI:57540"/>
        <dbReference type="ChEBI" id="CHEBI:57945"/>
        <dbReference type="EC" id="1.1.1.85"/>
    </reaction>
</comment>
<comment type="caution">
    <text evidence="20">The sequence shown here is derived from an EMBL/GenBank/DDBJ whole genome shotgun (WGS) entry which is preliminary data.</text>
</comment>
<evidence type="ECO:0000256" key="13">
    <source>
        <dbReference type="ARBA" id="ARBA00023002"/>
    </source>
</evidence>
<feature type="domain" description="Isopropylmalate dehydrogenase-like" evidence="19">
    <location>
        <begin position="26"/>
        <end position="359"/>
    </location>
</feature>
<evidence type="ECO:0000256" key="11">
    <source>
        <dbReference type="ARBA" id="ARBA00022723"/>
    </source>
</evidence>
<reference evidence="20 21" key="1">
    <citation type="submission" date="2024-09" db="EMBL/GenBank/DDBJ databases">
        <title>Floridaenema gen nov. (Aerosakkonemataceae, Aerosakkonematales ord. nov., Cyanobacteria) from benthic tropical and subtropical fresh waters, with the description of four new species.</title>
        <authorList>
            <person name="Moretto J.A."/>
            <person name="Berthold D.E."/>
            <person name="Lefler F.W."/>
            <person name="Huang I.-S."/>
            <person name="Laughinghouse H. IV."/>
        </authorList>
    </citation>
    <scope>NUCLEOTIDE SEQUENCE [LARGE SCALE GENOMIC DNA]</scope>
    <source>
        <strain evidence="20 21">BLCC-F167</strain>
    </source>
</reference>
<dbReference type="PANTHER" id="PTHR42979">
    <property type="entry name" value="3-ISOPROPYLMALATE DEHYDROGENASE"/>
    <property type="match status" value="1"/>
</dbReference>
<evidence type="ECO:0000256" key="4">
    <source>
        <dbReference type="ARBA" id="ARBA00004762"/>
    </source>
</evidence>